<dbReference type="Gene3D" id="6.10.250.690">
    <property type="match status" value="1"/>
</dbReference>
<dbReference type="InterPro" id="IPR001867">
    <property type="entry name" value="OmpR/PhoB-type_DNA-bd"/>
</dbReference>
<dbReference type="SMART" id="SM00448">
    <property type="entry name" value="REC"/>
    <property type="match status" value="1"/>
</dbReference>
<dbReference type="Gene3D" id="1.10.10.10">
    <property type="entry name" value="Winged helix-like DNA-binding domain superfamily/Winged helix DNA-binding domain"/>
    <property type="match status" value="1"/>
</dbReference>
<dbReference type="PANTHER" id="PTHR48111:SF50">
    <property type="entry name" value="KDP OPERON TRANSCRIPTIONAL REGULATORY PROTEIN KDPE"/>
    <property type="match status" value="1"/>
</dbReference>
<keyword evidence="2" id="KW-0597">Phosphoprotein</keyword>
<dbReference type="OrthoDB" id="9802426at2"/>
<dbReference type="AlphaFoldDB" id="A0A418WQY9"/>
<evidence type="ECO:0000259" key="4">
    <source>
        <dbReference type="PROSITE" id="PS50110"/>
    </source>
</evidence>
<organism evidence="6 7">
    <name type="scientific">Sphingomonas cavernae</name>
    <dbReference type="NCBI Taxonomy" id="2320861"/>
    <lineage>
        <taxon>Bacteria</taxon>
        <taxon>Pseudomonadati</taxon>
        <taxon>Pseudomonadota</taxon>
        <taxon>Alphaproteobacteria</taxon>
        <taxon>Sphingomonadales</taxon>
        <taxon>Sphingomonadaceae</taxon>
        <taxon>Sphingomonas</taxon>
    </lineage>
</organism>
<dbReference type="EMBL" id="QYUM01000002">
    <property type="protein sequence ID" value="RJF93663.1"/>
    <property type="molecule type" value="Genomic_DNA"/>
</dbReference>
<dbReference type="InterPro" id="IPR011006">
    <property type="entry name" value="CheY-like_superfamily"/>
</dbReference>
<feature type="domain" description="Response regulatory" evidence="4">
    <location>
        <begin position="6"/>
        <end position="119"/>
    </location>
</feature>
<evidence type="ECO:0000256" key="1">
    <source>
        <dbReference type="ARBA" id="ARBA00023125"/>
    </source>
</evidence>
<evidence type="ECO:0000313" key="6">
    <source>
        <dbReference type="EMBL" id="RJF93663.1"/>
    </source>
</evidence>
<dbReference type="CDD" id="cd00383">
    <property type="entry name" value="trans_reg_C"/>
    <property type="match status" value="1"/>
</dbReference>
<dbReference type="GO" id="GO:0000976">
    <property type="term" value="F:transcription cis-regulatory region binding"/>
    <property type="evidence" value="ECO:0007669"/>
    <property type="project" value="TreeGrafter"/>
</dbReference>
<name>A0A418WQY9_9SPHN</name>
<dbReference type="GO" id="GO:0005829">
    <property type="term" value="C:cytosol"/>
    <property type="evidence" value="ECO:0007669"/>
    <property type="project" value="TreeGrafter"/>
</dbReference>
<dbReference type="SUPFAM" id="SSF52172">
    <property type="entry name" value="CheY-like"/>
    <property type="match status" value="1"/>
</dbReference>
<dbReference type="InterPro" id="IPR036388">
    <property type="entry name" value="WH-like_DNA-bd_sf"/>
</dbReference>
<dbReference type="SMART" id="SM00862">
    <property type="entry name" value="Trans_reg_C"/>
    <property type="match status" value="1"/>
</dbReference>
<dbReference type="PROSITE" id="PS50110">
    <property type="entry name" value="RESPONSE_REGULATORY"/>
    <property type="match status" value="1"/>
</dbReference>
<dbReference type="GO" id="GO:0032993">
    <property type="term" value="C:protein-DNA complex"/>
    <property type="evidence" value="ECO:0007669"/>
    <property type="project" value="TreeGrafter"/>
</dbReference>
<dbReference type="GO" id="GO:0000156">
    <property type="term" value="F:phosphorelay response regulator activity"/>
    <property type="evidence" value="ECO:0007669"/>
    <property type="project" value="TreeGrafter"/>
</dbReference>
<feature type="domain" description="OmpR/PhoB-type" evidence="5">
    <location>
        <begin position="129"/>
        <end position="228"/>
    </location>
</feature>
<dbReference type="Pfam" id="PF00486">
    <property type="entry name" value="Trans_reg_C"/>
    <property type="match status" value="1"/>
</dbReference>
<reference evidence="6 7" key="1">
    <citation type="submission" date="2018-09" db="EMBL/GenBank/DDBJ databases">
        <authorList>
            <person name="Zhu H."/>
        </authorList>
    </citation>
    <scope>NUCLEOTIDE SEQUENCE [LARGE SCALE GENOMIC DNA]</scope>
    <source>
        <strain evidence="6 7">K2R01-6</strain>
    </source>
</reference>
<evidence type="ECO:0000256" key="2">
    <source>
        <dbReference type="PROSITE-ProRule" id="PRU00169"/>
    </source>
</evidence>
<dbReference type="PROSITE" id="PS51755">
    <property type="entry name" value="OMPR_PHOB"/>
    <property type="match status" value="1"/>
</dbReference>
<accession>A0A418WQY9</accession>
<dbReference type="InterPro" id="IPR039420">
    <property type="entry name" value="WalR-like"/>
</dbReference>
<protein>
    <submittedName>
        <fullName evidence="6">Response regulator</fullName>
    </submittedName>
</protein>
<dbReference type="PANTHER" id="PTHR48111">
    <property type="entry name" value="REGULATOR OF RPOS"/>
    <property type="match status" value="1"/>
</dbReference>
<keyword evidence="7" id="KW-1185">Reference proteome</keyword>
<gene>
    <name evidence="6" type="ORF">D3876_05010</name>
</gene>
<dbReference type="Proteomes" id="UP000286100">
    <property type="component" value="Unassembled WGS sequence"/>
</dbReference>
<feature type="DNA-binding region" description="OmpR/PhoB-type" evidence="3">
    <location>
        <begin position="129"/>
        <end position="228"/>
    </location>
</feature>
<evidence type="ECO:0000256" key="3">
    <source>
        <dbReference type="PROSITE-ProRule" id="PRU01091"/>
    </source>
</evidence>
<comment type="caution">
    <text evidence="6">The sequence shown here is derived from an EMBL/GenBank/DDBJ whole genome shotgun (WGS) entry which is preliminary data.</text>
</comment>
<dbReference type="InterPro" id="IPR001789">
    <property type="entry name" value="Sig_transdc_resp-reg_receiver"/>
</dbReference>
<sequence>MTARNKVLVVDDEQQIRRLLRAALVRADFDVAEAEDARRALTALETEKPDVVLLDLGLPDRDGLELVPLIKQRSQATLLVVSAREATDQKVTALDLGADDYVTKPFDTDELLARVRAALRHRVTAQGGVPSVTVGDVEIDLVRRRIFKAGVEVHLTPKEYGVIEVLARFPGRVITHAQLLKSVWTHEIEHHVEYLRVVIRNIRQKLETDPQQPRLIINELGIGYRLSGGD</sequence>
<evidence type="ECO:0000313" key="7">
    <source>
        <dbReference type="Proteomes" id="UP000286100"/>
    </source>
</evidence>
<feature type="modified residue" description="4-aspartylphosphate" evidence="2">
    <location>
        <position position="55"/>
    </location>
</feature>
<dbReference type="Gene3D" id="3.40.50.2300">
    <property type="match status" value="1"/>
</dbReference>
<keyword evidence="1 3" id="KW-0238">DNA-binding</keyword>
<dbReference type="RefSeq" id="WP_119760030.1">
    <property type="nucleotide sequence ID" value="NZ_QYUM01000002.1"/>
</dbReference>
<proteinExistence type="predicted"/>
<dbReference type="Pfam" id="PF00072">
    <property type="entry name" value="Response_reg"/>
    <property type="match status" value="1"/>
</dbReference>
<dbReference type="GO" id="GO:0006355">
    <property type="term" value="P:regulation of DNA-templated transcription"/>
    <property type="evidence" value="ECO:0007669"/>
    <property type="project" value="InterPro"/>
</dbReference>
<evidence type="ECO:0000259" key="5">
    <source>
        <dbReference type="PROSITE" id="PS51755"/>
    </source>
</evidence>